<feature type="domain" description="Pterin-binding" evidence="13">
    <location>
        <begin position="16"/>
        <end position="286"/>
    </location>
</feature>
<protein>
    <recommendedName>
        <fullName evidence="6 12">Dihydropteroate synthase</fullName>
        <shortName evidence="12">DHPS</shortName>
        <ecNumber evidence="5 12">2.5.1.15</ecNumber>
    </recommendedName>
    <alternativeName>
        <fullName evidence="11 12">Dihydropteroate pyrophosphorylase</fullName>
    </alternativeName>
</protein>
<organism evidence="14 15">
    <name type="scientific">Candidatus Scalindua arabica</name>
    <dbReference type="NCBI Taxonomy" id="1127984"/>
    <lineage>
        <taxon>Bacteria</taxon>
        <taxon>Pseudomonadati</taxon>
        <taxon>Planctomycetota</taxon>
        <taxon>Candidatus Brocadiia</taxon>
        <taxon>Candidatus Brocadiales</taxon>
        <taxon>Candidatus Scalinduaceae</taxon>
        <taxon>Candidatus Scalindua</taxon>
    </lineage>
</organism>
<dbReference type="EC" id="2.5.1.15" evidence="5 12"/>
<dbReference type="PANTHER" id="PTHR20941">
    <property type="entry name" value="FOLATE SYNTHESIS PROTEINS"/>
    <property type="match status" value="1"/>
</dbReference>
<dbReference type="EMBL" id="JAANXD010000078">
    <property type="protein sequence ID" value="MBS1259047.1"/>
    <property type="molecule type" value="Genomic_DNA"/>
</dbReference>
<keyword evidence="7 12" id="KW-0808">Transferase</keyword>
<dbReference type="NCBIfam" id="TIGR01496">
    <property type="entry name" value="DHPS"/>
    <property type="match status" value="1"/>
</dbReference>
<comment type="similarity">
    <text evidence="4 12">Belongs to the DHPS family.</text>
</comment>
<evidence type="ECO:0000256" key="1">
    <source>
        <dbReference type="ARBA" id="ARBA00000012"/>
    </source>
</evidence>
<sequence length="300" mass="33041">MVIKQDKGCLEFGKEIIVAGVLNVTPDSFYDGGKNNDLDSALNHARRMIEDGAGIIDIGGESTRPDSSYVSADEEKLRVIPVIKELSKETHIPISIDTYKAEVAEEAIKAGAQIINDISGLQADVEMARVAAENNTPIIIMHIKGHPHDFPKDPIYDNLIPEIISFFERRIEYAVNSGIAHNNIIIDPGIGFGKKPEHNIAILRQLDDFKCLNLPIMVGTSRKSFISKVLELSDEQNLPMSDSRLVRQGESASGMTGTLVTLIVAVINGANIVRVHDVRETVQAVKMYRAIESTERKEKT</sequence>
<comment type="cofactor">
    <cofactor evidence="2 12">
        <name>Mg(2+)</name>
        <dbReference type="ChEBI" id="CHEBI:18420"/>
    </cofactor>
</comment>
<evidence type="ECO:0000256" key="4">
    <source>
        <dbReference type="ARBA" id="ARBA00009503"/>
    </source>
</evidence>
<dbReference type="InterPro" id="IPR011005">
    <property type="entry name" value="Dihydropteroate_synth-like_sf"/>
</dbReference>
<evidence type="ECO:0000256" key="9">
    <source>
        <dbReference type="ARBA" id="ARBA00022842"/>
    </source>
</evidence>
<evidence type="ECO:0000256" key="6">
    <source>
        <dbReference type="ARBA" id="ARBA00016919"/>
    </source>
</evidence>
<dbReference type="InterPro" id="IPR000489">
    <property type="entry name" value="Pterin-binding_dom"/>
</dbReference>
<evidence type="ECO:0000259" key="13">
    <source>
        <dbReference type="PROSITE" id="PS50972"/>
    </source>
</evidence>
<dbReference type="Proteomes" id="UP000722750">
    <property type="component" value="Unassembled WGS sequence"/>
</dbReference>
<dbReference type="InterPro" id="IPR045031">
    <property type="entry name" value="DHP_synth-like"/>
</dbReference>
<dbReference type="CDD" id="cd00739">
    <property type="entry name" value="DHPS"/>
    <property type="match status" value="1"/>
</dbReference>
<dbReference type="PROSITE" id="PS00792">
    <property type="entry name" value="DHPS_1"/>
    <property type="match status" value="1"/>
</dbReference>
<dbReference type="PROSITE" id="PS00793">
    <property type="entry name" value="DHPS_2"/>
    <property type="match status" value="1"/>
</dbReference>
<evidence type="ECO:0000256" key="11">
    <source>
        <dbReference type="ARBA" id="ARBA00030193"/>
    </source>
</evidence>
<dbReference type="PROSITE" id="PS50972">
    <property type="entry name" value="PTERIN_BINDING"/>
    <property type="match status" value="1"/>
</dbReference>
<dbReference type="Gene3D" id="3.20.20.20">
    <property type="entry name" value="Dihydropteroate synthase-like"/>
    <property type="match status" value="1"/>
</dbReference>
<dbReference type="GO" id="GO:0046654">
    <property type="term" value="P:tetrahydrofolate biosynthetic process"/>
    <property type="evidence" value="ECO:0007669"/>
    <property type="project" value="TreeGrafter"/>
</dbReference>
<comment type="function">
    <text evidence="12">Catalyzes the condensation of para-aminobenzoate (pABA) with 6-hydroxymethyl-7,8-dihydropterin diphosphate (DHPt-PP) to form 7,8-dihydropteroate (H2Pte), the immediate precursor of folate derivatives.</text>
</comment>
<evidence type="ECO:0000256" key="5">
    <source>
        <dbReference type="ARBA" id="ARBA00012458"/>
    </source>
</evidence>
<comment type="catalytic activity">
    <reaction evidence="1">
        <text>(7,8-dihydropterin-6-yl)methyl diphosphate + 4-aminobenzoate = 7,8-dihydropteroate + diphosphate</text>
        <dbReference type="Rhea" id="RHEA:19949"/>
        <dbReference type="ChEBI" id="CHEBI:17836"/>
        <dbReference type="ChEBI" id="CHEBI:17839"/>
        <dbReference type="ChEBI" id="CHEBI:33019"/>
        <dbReference type="ChEBI" id="CHEBI:72950"/>
        <dbReference type="EC" id="2.5.1.15"/>
    </reaction>
</comment>
<evidence type="ECO:0000256" key="10">
    <source>
        <dbReference type="ARBA" id="ARBA00022909"/>
    </source>
</evidence>
<evidence type="ECO:0000256" key="8">
    <source>
        <dbReference type="ARBA" id="ARBA00022723"/>
    </source>
</evidence>
<evidence type="ECO:0000313" key="14">
    <source>
        <dbReference type="EMBL" id="MBS1259047.1"/>
    </source>
</evidence>
<dbReference type="GO" id="GO:0046656">
    <property type="term" value="P:folic acid biosynthetic process"/>
    <property type="evidence" value="ECO:0007669"/>
    <property type="project" value="UniProtKB-KW"/>
</dbReference>
<dbReference type="FunFam" id="3.20.20.20:FF:000006">
    <property type="entry name" value="Dihydropteroate synthase"/>
    <property type="match status" value="1"/>
</dbReference>
<dbReference type="PANTHER" id="PTHR20941:SF1">
    <property type="entry name" value="FOLIC ACID SYNTHESIS PROTEIN FOL1"/>
    <property type="match status" value="1"/>
</dbReference>
<evidence type="ECO:0000256" key="12">
    <source>
        <dbReference type="RuleBase" id="RU361205"/>
    </source>
</evidence>
<evidence type="ECO:0000256" key="3">
    <source>
        <dbReference type="ARBA" id="ARBA00004763"/>
    </source>
</evidence>
<evidence type="ECO:0000313" key="15">
    <source>
        <dbReference type="Proteomes" id="UP000722750"/>
    </source>
</evidence>
<proteinExistence type="inferred from homology"/>
<dbReference type="SUPFAM" id="SSF51717">
    <property type="entry name" value="Dihydropteroate synthetase-like"/>
    <property type="match status" value="1"/>
</dbReference>
<dbReference type="InterPro" id="IPR006390">
    <property type="entry name" value="DHP_synth_dom"/>
</dbReference>
<dbReference type="GO" id="GO:0004156">
    <property type="term" value="F:dihydropteroate synthase activity"/>
    <property type="evidence" value="ECO:0007669"/>
    <property type="project" value="UniProtKB-EC"/>
</dbReference>
<accession>A0A941W449</accession>
<evidence type="ECO:0000256" key="7">
    <source>
        <dbReference type="ARBA" id="ARBA00022679"/>
    </source>
</evidence>
<reference evidence="14" key="1">
    <citation type="journal article" date="2021" name="ISME J.">
        <title>Fine-scale metabolic discontinuity in a stratified prokaryote microbiome of a Red Sea deep halocline.</title>
        <authorList>
            <person name="Michoud G."/>
            <person name="Ngugi D.K."/>
            <person name="Barozzi A."/>
            <person name="Merlino G."/>
            <person name="Calleja M.L."/>
            <person name="Delgado-Huertas A."/>
            <person name="Moran X.A.G."/>
            <person name="Daffonchio D."/>
        </authorList>
    </citation>
    <scope>NUCLEOTIDE SEQUENCE</scope>
    <source>
        <strain evidence="14">SuakinDeep_MAG55_1</strain>
    </source>
</reference>
<keyword evidence="10 12" id="KW-0289">Folate biosynthesis</keyword>
<comment type="caution">
    <text evidence="14">The sequence shown here is derived from an EMBL/GenBank/DDBJ whole genome shotgun (WGS) entry which is preliminary data.</text>
</comment>
<keyword evidence="9 12" id="KW-0460">Magnesium</keyword>
<dbReference type="AlphaFoldDB" id="A0A941W449"/>
<gene>
    <name evidence="14" type="ORF">MAG551_02113</name>
</gene>
<evidence type="ECO:0000256" key="2">
    <source>
        <dbReference type="ARBA" id="ARBA00001946"/>
    </source>
</evidence>
<keyword evidence="8 12" id="KW-0479">Metal-binding</keyword>
<dbReference type="Pfam" id="PF00809">
    <property type="entry name" value="Pterin_bind"/>
    <property type="match status" value="1"/>
</dbReference>
<dbReference type="GO" id="GO:0046872">
    <property type="term" value="F:metal ion binding"/>
    <property type="evidence" value="ECO:0007669"/>
    <property type="project" value="UniProtKB-KW"/>
</dbReference>
<comment type="pathway">
    <text evidence="3 12">Cofactor biosynthesis; tetrahydrofolate biosynthesis; 7,8-dihydrofolate from 2-amino-4-hydroxy-6-hydroxymethyl-7,8-dihydropteridine diphosphate and 4-aminobenzoate: step 1/2.</text>
</comment>
<dbReference type="GO" id="GO:0005829">
    <property type="term" value="C:cytosol"/>
    <property type="evidence" value="ECO:0007669"/>
    <property type="project" value="TreeGrafter"/>
</dbReference>
<name>A0A941W449_9BACT</name>